<accession>A0A1Y6CZB9</accession>
<reference evidence="1 2" key="1">
    <citation type="submission" date="2016-12" db="EMBL/GenBank/DDBJ databases">
        <authorList>
            <person name="Song W.-J."/>
            <person name="Kurnit D.M."/>
        </authorList>
    </citation>
    <scope>NUCLEOTIDE SEQUENCE [LARGE SCALE GENOMIC DNA]</scope>
    <source>
        <strain evidence="1 2">175</strain>
    </source>
</reference>
<dbReference type="Proteomes" id="UP000192923">
    <property type="component" value="Unassembled WGS sequence"/>
</dbReference>
<evidence type="ECO:0008006" key="3">
    <source>
        <dbReference type="Google" id="ProtNLM"/>
    </source>
</evidence>
<name>A0A1Y6CZB9_9GAMM</name>
<evidence type="ECO:0000313" key="1">
    <source>
        <dbReference type="EMBL" id="SMF93652.1"/>
    </source>
</evidence>
<sequence>MGGQQLGVMVPEPTLSAVSVWLAELPLANARYCFDAIEAALESFNHRPELPIWVRVELAELLRPTVLMLARQAEARFLDAALPYAAEAERYIHQGIGLHRELGMGYVLAAFDAVGVSRRGRAENAQALALYRALTHWGQVLLWTSRLYRPVDEAYWLILYRLFRVAEARRTLDLVFDEMDEPAPCRTAGGVFVRNVLFAAANTRRLRQRDMGLVFRLLGQWVDRVGFGTEVVRDGQLAEIYVDVGGALPPARTRLPNGFEVSEPRFLHTQPLANTLLEPEVVLGKSPHERAVLIRVARSLAGLEKRRYARRAESDRCGCVVGLSPLVAALGGRPDSGRDDSASPRAALELIREAWSPRVGGEAEARLSRSEVGLGKLLAKRRKGVAAISAADIWSVDQEPTATPEAAPAMVEGRIVNSSAQGCCIFWPAQAAARTKVGELIGLWLGTPERHLRFIAVIRWLECGKQGLTFGVELFAPSAEVVEIYDSASKPRGKALLLAADGVLRKTPELLALPGVARQGGTVRVRAGGELTRYWVSEEMEATLSFVRSGLVELDSEDENA</sequence>
<dbReference type="EMBL" id="FXAM01000001">
    <property type="protein sequence ID" value="SMF93652.1"/>
    <property type="molecule type" value="Genomic_DNA"/>
</dbReference>
<protein>
    <recommendedName>
        <fullName evidence="3">PilZ domain-containing protein</fullName>
    </recommendedName>
</protein>
<organism evidence="1 2">
    <name type="scientific">Methylomagnum ishizawai</name>
    <dbReference type="NCBI Taxonomy" id="1760988"/>
    <lineage>
        <taxon>Bacteria</taxon>
        <taxon>Pseudomonadati</taxon>
        <taxon>Pseudomonadota</taxon>
        <taxon>Gammaproteobacteria</taxon>
        <taxon>Methylococcales</taxon>
        <taxon>Methylococcaceae</taxon>
        <taxon>Methylomagnum</taxon>
    </lineage>
</organism>
<evidence type="ECO:0000313" key="2">
    <source>
        <dbReference type="Proteomes" id="UP000192923"/>
    </source>
</evidence>
<proteinExistence type="predicted"/>
<dbReference type="STRING" id="1760988.SAMN02949497_0939"/>
<gene>
    <name evidence="1" type="ORF">SAMN02949497_0939</name>
</gene>
<keyword evidence="2" id="KW-1185">Reference proteome</keyword>
<dbReference type="AlphaFoldDB" id="A0A1Y6CZB9"/>